<dbReference type="GO" id="GO:0005524">
    <property type="term" value="F:ATP binding"/>
    <property type="evidence" value="ECO:0007669"/>
    <property type="project" value="InterPro"/>
</dbReference>
<evidence type="ECO:0000313" key="4">
    <source>
        <dbReference type="Proteomes" id="UP000008206"/>
    </source>
</evidence>
<proteinExistence type="predicted"/>
<accession>E0UAQ7</accession>
<keyword evidence="4" id="KW-1185">Reference proteome</keyword>
<name>E0UAQ7_GLOV7</name>
<evidence type="ECO:0000313" key="3">
    <source>
        <dbReference type="EMBL" id="ADN13909.1"/>
    </source>
</evidence>
<feature type="domain" description="Protein kinase" evidence="2">
    <location>
        <begin position="159"/>
        <end position="448"/>
    </location>
</feature>
<dbReference type="EMBL" id="CP002198">
    <property type="protein sequence ID" value="ADN13909.1"/>
    <property type="molecule type" value="Genomic_DNA"/>
</dbReference>
<reference evidence="4" key="1">
    <citation type="journal article" date="2011" name="MBio">
        <title>Novel metabolic attributes of the genus Cyanothece, comprising a group of unicellular nitrogen-fixing Cyanobacteria.</title>
        <authorList>
            <person name="Bandyopadhyay A."/>
            <person name="Elvitigala T."/>
            <person name="Welsh E."/>
            <person name="Stockel J."/>
            <person name="Liberton M."/>
            <person name="Min H."/>
            <person name="Sherman L.A."/>
            <person name="Pakrasi H.B."/>
        </authorList>
    </citation>
    <scope>NUCLEOTIDE SEQUENCE [LARGE SCALE GENOMIC DNA]</scope>
    <source>
        <strain evidence="4">PCC 7822</strain>
    </source>
</reference>
<keyword evidence="1" id="KW-0732">Signal</keyword>
<organism evidence="3 4">
    <name type="scientific">Gloeothece verrucosa (strain PCC 7822)</name>
    <name type="common">Cyanothece sp. (strain PCC 7822)</name>
    <dbReference type="NCBI Taxonomy" id="497965"/>
    <lineage>
        <taxon>Bacteria</taxon>
        <taxon>Bacillati</taxon>
        <taxon>Cyanobacteriota</taxon>
        <taxon>Cyanophyceae</taxon>
        <taxon>Oscillatoriophycideae</taxon>
        <taxon>Chroococcales</taxon>
        <taxon>Aphanothecaceae</taxon>
        <taxon>Gloeothece</taxon>
        <taxon>Gloeothece verrucosa</taxon>
    </lineage>
</organism>
<gene>
    <name evidence="3" type="ordered locus">Cyan7822_1925</name>
</gene>
<evidence type="ECO:0000259" key="2">
    <source>
        <dbReference type="PROSITE" id="PS50011"/>
    </source>
</evidence>
<dbReference type="RefSeq" id="WP_013322015.1">
    <property type="nucleotide sequence ID" value="NC_014501.1"/>
</dbReference>
<evidence type="ECO:0000256" key="1">
    <source>
        <dbReference type="ARBA" id="ARBA00022729"/>
    </source>
</evidence>
<dbReference type="PANTHER" id="PTHR30570">
    <property type="entry name" value="PERIPLASMIC PHOSPHATE BINDING COMPONENT OF PHOSPHATE ABC TRANSPORTER"/>
    <property type="match status" value="1"/>
</dbReference>
<dbReference type="PANTHER" id="PTHR30570:SF1">
    <property type="entry name" value="PHOSPHATE-BINDING PROTEIN PSTS"/>
    <property type="match status" value="1"/>
</dbReference>
<dbReference type="Pfam" id="PF12849">
    <property type="entry name" value="PBP_like_2"/>
    <property type="match status" value="1"/>
</dbReference>
<dbReference type="STRING" id="497965.Cyan7822_1925"/>
<keyword evidence="3" id="KW-0808">Transferase</keyword>
<dbReference type="SUPFAM" id="SSF53850">
    <property type="entry name" value="Periplasmic binding protein-like II"/>
    <property type="match status" value="1"/>
</dbReference>
<protein>
    <submittedName>
        <fullName evidence="3">Serine/threonine kinase</fullName>
    </submittedName>
</protein>
<keyword evidence="3" id="KW-0418">Kinase</keyword>
<sequence length="817" mass="91587">MKIADLYHRVRNGIRYIVSFGRFNPASQSGQHAIIEEMRRKAVEAAEHIDIPGSDSAKGNSSEVRPFQAQFPWSYQNEPSATHSSTETPIPNISAPIPIQEQRNDPFYPAYQCKTNDALGCYYPQQTLQQTPQAKFCLGCGFPVPLAENREIRGRRGIYQTGTLVGKRGIGRIYRGIQKNENQPIVIKEFLLPNRSFKNLEDFQQRQATFVRVANLTAADGRDKDFRLIIPWEAVADEQERRCYLITKSNLDTLPTLSSYLSSHGAMTNDQVKLLLDQILQSLEFLHGQRFQFSSGQIQTGLVHGNLNLNSVLISESNQQDFFVYLTDLLLWEYLFYRPDTQINPKTVNDDLMAVGEIGFKMLMGPTGLDPRNDQHWLGSGTSSPPKVEPALKQFILQLLGLNSSFATATNAREVLLKLPKPQTDEQQKLTPDEDLEAVKRRSWMPWIVAPAIVILGVITVGIVGRLSHKSYPVVNRKVLIPSIAEIEVPPGNFTYTLEKDGSASYVFLEPNLLSTQKSLIDELQQRKPGVILQAISANDGSQASQQVAQGMANFAIISQIAAASSSSVEQEAIAYDGLLIVVPFSYDQRERGLPKALGGKITFEQIRDLYSGKIENWKDIGGPDLPVKLYVPTQPSAIQLFEEKVLQDPAVIATFRDLLKQNKIQKKETLQTLRTLQYEFENEKIGGISFGFSSQIFGQCGGYPLALQVATESPIIAFLKRIFFLGDDAQQVWIQPNNHSIDPSTNLCKKGSYQLAEELFQTNQYPLAFPLVVLYPRDNRDEPAYQIGRKFAQVLTTEEGQTLLQETNLVPLQSLK</sequence>
<dbReference type="KEGG" id="cyj:Cyan7822_1925"/>
<dbReference type="InterPro" id="IPR011009">
    <property type="entry name" value="Kinase-like_dom_sf"/>
</dbReference>
<dbReference type="AlphaFoldDB" id="E0UAQ7"/>
<dbReference type="Proteomes" id="UP000008206">
    <property type="component" value="Chromosome"/>
</dbReference>
<dbReference type="OrthoDB" id="507876at2"/>
<dbReference type="eggNOG" id="COG0515">
    <property type="taxonomic scope" value="Bacteria"/>
</dbReference>
<dbReference type="PROSITE" id="PS50011">
    <property type="entry name" value="PROTEIN_KINASE_DOM"/>
    <property type="match status" value="1"/>
</dbReference>
<dbReference type="HOGENOM" id="CLU_375459_0_0_3"/>
<dbReference type="SUPFAM" id="SSF56112">
    <property type="entry name" value="Protein kinase-like (PK-like)"/>
    <property type="match status" value="1"/>
</dbReference>
<dbReference type="Gene3D" id="1.10.510.10">
    <property type="entry name" value="Transferase(Phosphotransferase) domain 1"/>
    <property type="match status" value="1"/>
</dbReference>
<dbReference type="InterPro" id="IPR024370">
    <property type="entry name" value="PBP_domain"/>
</dbReference>
<dbReference type="Gene3D" id="3.40.190.10">
    <property type="entry name" value="Periplasmic binding protein-like II"/>
    <property type="match status" value="2"/>
</dbReference>
<dbReference type="InterPro" id="IPR000719">
    <property type="entry name" value="Prot_kinase_dom"/>
</dbReference>
<dbReference type="GO" id="GO:0004672">
    <property type="term" value="F:protein kinase activity"/>
    <property type="evidence" value="ECO:0007669"/>
    <property type="project" value="InterPro"/>
</dbReference>
<dbReference type="InterPro" id="IPR050811">
    <property type="entry name" value="Phosphate_ABC_transporter"/>
</dbReference>
<dbReference type="eggNOG" id="COG0226">
    <property type="taxonomic scope" value="Bacteria"/>
</dbReference>